<sequence length="68" mass="7957">SGWTATVYEQLSDGEKLYKCLECEKNFSNSSVLIRHWHIHSGEWPFECQECGKGFSTSSHLIYHQRIH</sequence>
<feature type="non-terminal residue" evidence="13">
    <location>
        <position position="68"/>
    </location>
</feature>
<dbReference type="GO" id="GO:0003677">
    <property type="term" value="F:DNA binding"/>
    <property type="evidence" value="ECO:0007669"/>
    <property type="project" value="UniProtKB-KW"/>
</dbReference>
<reference evidence="13" key="1">
    <citation type="submission" date="2019-10" db="EMBL/GenBank/DDBJ databases">
        <title>Bird 10,000 Genomes (B10K) Project - Family phase.</title>
        <authorList>
            <person name="Zhang G."/>
        </authorList>
    </citation>
    <scope>NUCLEOTIDE SEQUENCE</scope>
    <source>
        <strain evidence="13">B10K-IZ-033-78</strain>
        <tissue evidence="13">Muscle</tissue>
    </source>
</reference>
<dbReference type="FunFam" id="3.30.160.60:FF:000352">
    <property type="entry name" value="zinc finger protein 3 homolog"/>
    <property type="match status" value="1"/>
</dbReference>
<keyword evidence="7" id="KW-0805">Transcription regulation</keyword>
<dbReference type="InterPro" id="IPR050826">
    <property type="entry name" value="Krueppel_C2H2_ZnFinger"/>
</dbReference>
<keyword evidence="6" id="KW-0862">Zinc</keyword>
<dbReference type="FunFam" id="3.30.160.60:FF:000540">
    <property type="entry name" value="zinc finger protein 263 isoform X1"/>
    <property type="match status" value="1"/>
</dbReference>
<dbReference type="SMART" id="SM00355">
    <property type="entry name" value="ZnF_C2H2"/>
    <property type="match status" value="2"/>
</dbReference>
<dbReference type="PROSITE" id="PS00028">
    <property type="entry name" value="ZINC_FINGER_C2H2_1"/>
    <property type="match status" value="2"/>
</dbReference>
<dbReference type="EMBL" id="WEIW01004475">
    <property type="protein sequence ID" value="NWH41685.1"/>
    <property type="molecule type" value="Genomic_DNA"/>
</dbReference>
<evidence type="ECO:0000259" key="12">
    <source>
        <dbReference type="PROSITE" id="PS50157"/>
    </source>
</evidence>
<accession>A0A850VBA8</accession>
<proteinExistence type="inferred from homology"/>
<dbReference type="PROSITE" id="PS50157">
    <property type="entry name" value="ZINC_FINGER_C2H2_2"/>
    <property type="match status" value="2"/>
</dbReference>
<comment type="caution">
    <text evidence="13">The sequence shown here is derived from an EMBL/GenBank/DDBJ whole genome shotgun (WGS) entry which is preliminary data.</text>
</comment>
<keyword evidence="14" id="KW-1185">Reference proteome</keyword>
<gene>
    <name evidence="13" type="primary">Znf34</name>
    <name evidence="13" type="ORF">CHLHAR_R04638</name>
</gene>
<keyword evidence="8" id="KW-0238">DNA-binding</keyword>
<evidence type="ECO:0000256" key="4">
    <source>
        <dbReference type="ARBA" id="ARBA00022737"/>
    </source>
</evidence>
<dbReference type="AlphaFoldDB" id="A0A850VBA8"/>
<keyword evidence="3" id="KW-0479">Metal-binding</keyword>
<organism evidence="13 14">
    <name type="scientific">Chloropsis hardwickii</name>
    <dbReference type="NCBI Taxonomy" id="667144"/>
    <lineage>
        <taxon>Eukaryota</taxon>
        <taxon>Metazoa</taxon>
        <taxon>Chordata</taxon>
        <taxon>Craniata</taxon>
        <taxon>Vertebrata</taxon>
        <taxon>Euteleostomi</taxon>
        <taxon>Archelosauria</taxon>
        <taxon>Archosauria</taxon>
        <taxon>Dinosauria</taxon>
        <taxon>Saurischia</taxon>
        <taxon>Theropoda</taxon>
        <taxon>Coelurosauria</taxon>
        <taxon>Aves</taxon>
        <taxon>Neognathae</taxon>
        <taxon>Neoaves</taxon>
        <taxon>Telluraves</taxon>
        <taxon>Australaves</taxon>
        <taxon>Passeriformes</taxon>
        <taxon>Corvoidea</taxon>
        <taxon>Irenidae</taxon>
        <taxon>Chloropsis</taxon>
    </lineage>
</organism>
<feature type="domain" description="C2H2-type" evidence="12">
    <location>
        <begin position="46"/>
        <end position="68"/>
    </location>
</feature>
<evidence type="ECO:0000256" key="7">
    <source>
        <dbReference type="ARBA" id="ARBA00023015"/>
    </source>
</evidence>
<keyword evidence="10" id="KW-0539">Nucleus</keyword>
<protein>
    <submittedName>
        <fullName evidence="13">ZNF34 protein</fullName>
    </submittedName>
</protein>
<feature type="non-terminal residue" evidence="13">
    <location>
        <position position="1"/>
    </location>
</feature>
<name>A0A850VBA8_9CORV</name>
<evidence type="ECO:0000256" key="3">
    <source>
        <dbReference type="ARBA" id="ARBA00022723"/>
    </source>
</evidence>
<evidence type="ECO:0000256" key="8">
    <source>
        <dbReference type="ARBA" id="ARBA00023125"/>
    </source>
</evidence>
<dbReference type="Proteomes" id="UP000640999">
    <property type="component" value="Unassembled WGS sequence"/>
</dbReference>
<evidence type="ECO:0000313" key="14">
    <source>
        <dbReference type="Proteomes" id="UP000640999"/>
    </source>
</evidence>
<comment type="subcellular location">
    <subcellularLocation>
        <location evidence="1">Nucleus</location>
    </subcellularLocation>
</comment>
<evidence type="ECO:0000256" key="2">
    <source>
        <dbReference type="ARBA" id="ARBA00006991"/>
    </source>
</evidence>
<evidence type="ECO:0000256" key="5">
    <source>
        <dbReference type="ARBA" id="ARBA00022771"/>
    </source>
</evidence>
<dbReference type="GO" id="GO:0008270">
    <property type="term" value="F:zinc ion binding"/>
    <property type="evidence" value="ECO:0007669"/>
    <property type="project" value="UniProtKB-KW"/>
</dbReference>
<dbReference type="Pfam" id="PF00096">
    <property type="entry name" value="zf-C2H2"/>
    <property type="match status" value="2"/>
</dbReference>
<evidence type="ECO:0000256" key="1">
    <source>
        <dbReference type="ARBA" id="ARBA00004123"/>
    </source>
</evidence>
<feature type="domain" description="C2H2-type" evidence="12">
    <location>
        <begin position="18"/>
        <end position="45"/>
    </location>
</feature>
<dbReference type="Gene3D" id="3.30.160.60">
    <property type="entry name" value="Classic Zinc Finger"/>
    <property type="match status" value="2"/>
</dbReference>
<comment type="similarity">
    <text evidence="2">Belongs to the krueppel C2H2-type zinc-finger protein family.</text>
</comment>
<evidence type="ECO:0000256" key="6">
    <source>
        <dbReference type="ARBA" id="ARBA00022833"/>
    </source>
</evidence>
<keyword evidence="4" id="KW-0677">Repeat</keyword>
<dbReference type="InterPro" id="IPR036236">
    <property type="entry name" value="Znf_C2H2_sf"/>
</dbReference>
<keyword evidence="5 11" id="KW-0863">Zinc-finger</keyword>
<dbReference type="GO" id="GO:0005634">
    <property type="term" value="C:nucleus"/>
    <property type="evidence" value="ECO:0007669"/>
    <property type="project" value="UniProtKB-SubCell"/>
</dbReference>
<evidence type="ECO:0000256" key="9">
    <source>
        <dbReference type="ARBA" id="ARBA00023163"/>
    </source>
</evidence>
<dbReference type="SUPFAM" id="SSF57667">
    <property type="entry name" value="beta-beta-alpha zinc fingers"/>
    <property type="match status" value="1"/>
</dbReference>
<evidence type="ECO:0000256" key="10">
    <source>
        <dbReference type="ARBA" id="ARBA00023242"/>
    </source>
</evidence>
<evidence type="ECO:0000256" key="11">
    <source>
        <dbReference type="PROSITE-ProRule" id="PRU00042"/>
    </source>
</evidence>
<dbReference type="OrthoDB" id="8922241at2759"/>
<dbReference type="InterPro" id="IPR013087">
    <property type="entry name" value="Znf_C2H2_type"/>
</dbReference>
<evidence type="ECO:0000313" key="13">
    <source>
        <dbReference type="EMBL" id="NWH41685.1"/>
    </source>
</evidence>
<dbReference type="PANTHER" id="PTHR24377">
    <property type="entry name" value="IP01015P-RELATED"/>
    <property type="match status" value="1"/>
</dbReference>
<keyword evidence="9" id="KW-0804">Transcription</keyword>